<evidence type="ECO:0000256" key="5">
    <source>
        <dbReference type="ARBA" id="ARBA00023027"/>
    </source>
</evidence>
<evidence type="ECO:0000313" key="9">
    <source>
        <dbReference type="EMBL" id="PIS40091.1"/>
    </source>
</evidence>
<dbReference type="GO" id="GO:0009225">
    <property type="term" value="P:nucleotide-sugar metabolic process"/>
    <property type="evidence" value="ECO:0007669"/>
    <property type="project" value="InterPro"/>
</dbReference>
<dbReference type="InterPro" id="IPR016040">
    <property type="entry name" value="NAD(P)-bd_dom"/>
</dbReference>
<proteinExistence type="inferred from homology"/>
<dbReference type="EC" id="4.2.1.46" evidence="4 7"/>
<dbReference type="AlphaFoldDB" id="A0A2H0YNM2"/>
<gene>
    <name evidence="9" type="primary">rfbB</name>
    <name evidence="9" type="ORF">COT32_01740</name>
</gene>
<comment type="catalytic activity">
    <reaction evidence="1 7">
        <text>dTDP-alpha-D-glucose = dTDP-4-dehydro-6-deoxy-alpha-D-glucose + H2O</text>
        <dbReference type="Rhea" id="RHEA:17221"/>
        <dbReference type="ChEBI" id="CHEBI:15377"/>
        <dbReference type="ChEBI" id="CHEBI:57477"/>
        <dbReference type="ChEBI" id="CHEBI:57649"/>
        <dbReference type="EC" id="4.2.1.46"/>
    </reaction>
</comment>
<comment type="cofactor">
    <cofactor evidence="2 7">
        <name>NAD(+)</name>
        <dbReference type="ChEBI" id="CHEBI:57540"/>
    </cofactor>
</comment>
<dbReference type="GO" id="GO:0008460">
    <property type="term" value="F:dTDP-glucose 4,6-dehydratase activity"/>
    <property type="evidence" value="ECO:0007669"/>
    <property type="project" value="UniProtKB-EC"/>
</dbReference>
<protein>
    <recommendedName>
        <fullName evidence="4 7">dTDP-glucose 4,6-dehydratase</fullName>
        <ecNumber evidence="4 7">4.2.1.46</ecNumber>
    </recommendedName>
</protein>
<comment type="caution">
    <text evidence="9">The sequence shown here is derived from an EMBL/GenBank/DDBJ whole genome shotgun (WGS) entry which is preliminary data.</text>
</comment>
<dbReference type="CDD" id="cd05246">
    <property type="entry name" value="dTDP_GD_SDR_e"/>
    <property type="match status" value="1"/>
</dbReference>
<reference evidence="10" key="1">
    <citation type="submission" date="2017-09" db="EMBL/GenBank/DDBJ databases">
        <title>Depth-based differentiation of microbial function through sediment-hosted aquifers and enrichment of novel symbionts in the deep terrestrial subsurface.</title>
        <authorList>
            <person name="Probst A.J."/>
            <person name="Ladd B."/>
            <person name="Jarett J.K."/>
            <person name="Geller-Mcgrath D.E."/>
            <person name="Sieber C.M.K."/>
            <person name="Emerson J.B."/>
            <person name="Anantharaman K."/>
            <person name="Thomas B.C."/>
            <person name="Malmstrom R."/>
            <person name="Stieglmeier M."/>
            <person name="Klingl A."/>
            <person name="Woyke T."/>
            <person name="Ryan C.M."/>
            <person name="Banfield J.F."/>
        </authorList>
    </citation>
    <scope>NUCLEOTIDE SEQUENCE [LARGE SCALE GENOMIC DNA]</scope>
</reference>
<evidence type="ECO:0000256" key="7">
    <source>
        <dbReference type="RuleBase" id="RU004473"/>
    </source>
</evidence>
<dbReference type="NCBIfam" id="TIGR01181">
    <property type="entry name" value="dTDP_gluc_dehyt"/>
    <property type="match status" value="1"/>
</dbReference>
<dbReference type="EMBL" id="PEYC01000032">
    <property type="protein sequence ID" value="PIS40091.1"/>
    <property type="molecule type" value="Genomic_DNA"/>
</dbReference>
<keyword evidence="5" id="KW-0520">NAD</keyword>
<evidence type="ECO:0000256" key="2">
    <source>
        <dbReference type="ARBA" id="ARBA00001911"/>
    </source>
</evidence>
<organism evidence="9 10">
    <name type="scientific">Candidatus Nealsonbacteria bacterium CG08_land_8_20_14_0_20_36_22</name>
    <dbReference type="NCBI Taxonomy" id="1974704"/>
    <lineage>
        <taxon>Bacteria</taxon>
        <taxon>Candidatus Nealsoniibacteriota</taxon>
    </lineage>
</organism>
<evidence type="ECO:0000256" key="4">
    <source>
        <dbReference type="ARBA" id="ARBA00011990"/>
    </source>
</evidence>
<evidence type="ECO:0000313" key="10">
    <source>
        <dbReference type="Proteomes" id="UP000231472"/>
    </source>
</evidence>
<dbReference type="InterPro" id="IPR036291">
    <property type="entry name" value="NAD(P)-bd_dom_sf"/>
</dbReference>
<evidence type="ECO:0000256" key="1">
    <source>
        <dbReference type="ARBA" id="ARBA00001539"/>
    </source>
</evidence>
<dbReference type="Gene3D" id="3.40.50.720">
    <property type="entry name" value="NAD(P)-binding Rossmann-like Domain"/>
    <property type="match status" value="1"/>
</dbReference>
<comment type="similarity">
    <text evidence="3 7">Belongs to the NAD(P)-dependent epimerase/dehydratase family. dTDP-glucose dehydratase subfamily.</text>
</comment>
<dbReference type="SUPFAM" id="SSF51735">
    <property type="entry name" value="NAD(P)-binding Rossmann-fold domains"/>
    <property type="match status" value="1"/>
</dbReference>
<feature type="domain" description="NAD(P)-binding" evidence="8">
    <location>
        <begin position="4"/>
        <end position="304"/>
    </location>
</feature>
<dbReference type="InterPro" id="IPR005888">
    <property type="entry name" value="dTDP_Gluc_deHydtase"/>
</dbReference>
<dbReference type="Gene3D" id="3.90.25.10">
    <property type="entry name" value="UDP-galactose 4-epimerase, domain 1"/>
    <property type="match status" value="1"/>
</dbReference>
<accession>A0A2H0YNM2</accession>
<dbReference type="Pfam" id="PF16363">
    <property type="entry name" value="GDP_Man_Dehyd"/>
    <property type="match status" value="1"/>
</dbReference>
<dbReference type="Proteomes" id="UP000231472">
    <property type="component" value="Unassembled WGS sequence"/>
</dbReference>
<evidence type="ECO:0000256" key="3">
    <source>
        <dbReference type="ARBA" id="ARBA00008178"/>
    </source>
</evidence>
<dbReference type="PANTHER" id="PTHR43000">
    <property type="entry name" value="DTDP-D-GLUCOSE 4,6-DEHYDRATASE-RELATED"/>
    <property type="match status" value="1"/>
</dbReference>
<dbReference type="FunFam" id="3.40.50.720:FF:000304">
    <property type="entry name" value="UDP-glucose 4,6-dehydratase"/>
    <property type="match status" value="1"/>
</dbReference>
<sequence length="342" mass="39757">MKILITGGAGFIGSNFIRYIFKKHPDYKIINFDKLTYAGNLENLKDVEDNPDYKFVKGDICDKKIVDEVISEKPDAIINFAAESHVDRSISDPHSFLKTDMQGVITLLEIAKKYNIKRFIQISTDEVYGSINETSCAEKHPLNPSNPYSASKAAADLMVHSYFVTYKMPVLTVRSSNNFGPYQYPEKIIPLFITNLLEDKKVPLYGDGLNIRDWLYVLDNCEAIDLILDKGKEGEVYNVGGGNEKTNLEITRLILREMGKDESYIDYVEDRLGHDRRYSLDSSKIKETLGWQPKYNFEQSLKKTIQWYRNNEWWWKKIKSGEYLEYYKKQYETGYKTQKRIS</sequence>
<name>A0A2H0YNM2_9BACT</name>
<evidence type="ECO:0000259" key="8">
    <source>
        <dbReference type="Pfam" id="PF16363"/>
    </source>
</evidence>
<keyword evidence="6 7" id="KW-0456">Lyase</keyword>
<evidence type="ECO:0000256" key="6">
    <source>
        <dbReference type="ARBA" id="ARBA00023239"/>
    </source>
</evidence>